<gene>
    <name evidence="2" type="ORF">EYF80_053699</name>
</gene>
<evidence type="ECO:0000313" key="3">
    <source>
        <dbReference type="Proteomes" id="UP000314294"/>
    </source>
</evidence>
<reference evidence="2 3" key="1">
    <citation type="submission" date="2019-03" db="EMBL/GenBank/DDBJ databases">
        <title>First draft genome of Liparis tanakae, snailfish: a comprehensive survey of snailfish specific genes.</title>
        <authorList>
            <person name="Kim W."/>
            <person name="Song I."/>
            <person name="Jeong J.-H."/>
            <person name="Kim D."/>
            <person name="Kim S."/>
            <person name="Ryu S."/>
            <person name="Song J.Y."/>
            <person name="Lee S.K."/>
        </authorList>
    </citation>
    <scope>NUCLEOTIDE SEQUENCE [LARGE SCALE GENOMIC DNA]</scope>
    <source>
        <tissue evidence="2">Muscle</tissue>
    </source>
</reference>
<accession>A0A4Z2F4Q3</accession>
<feature type="region of interest" description="Disordered" evidence="1">
    <location>
        <begin position="199"/>
        <end position="220"/>
    </location>
</feature>
<feature type="region of interest" description="Disordered" evidence="1">
    <location>
        <begin position="241"/>
        <end position="268"/>
    </location>
</feature>
<sequence length="268" mass="29721">MVGCSWESFHSARWLLDDVEPLTENRENHREREPQHAQNINVFSTLCITSAMKMKMKMKSSDSLRSDTQYVSYLFPSPGFLSSPPSLHFFFFFAPSLRRPPSQILRVAEISVLRVTAPEGRQSFVEVFFRCEAFAASSLQDAVFTKISPLTRGLSFQNKPVSLKRVLSLFAFTWNSDAGSSVSPCGSFTLRVRDLLRATGSGGGSGPTNPPDHATQSTGPGLILTSTRILRSTSSWILLVPNTTSPRPHEDNPDLDSLRPHEGNTDLD</sequence>
<keyword evidence="3" id="KW-1185">Reference proteome</keyword>
<proteinExistence type="predicted"/>
<protein>
    <submittedName>
        <fullName evidence="2">Uncharacterized protein</fullName>
    </submittedName>
</protein>
<organism evidence="2 3">
    <name type="scientific">Liparis tanakae</name>
    <name type="common">Tanaka's snailfish</name>
    <dbReference type="NCBI Taxonomy" id="230148"/>
    <lineage>
        <taxon>Eukaryota</taxon>
        <taxon>Metazoa</taxon>
        <taxon>Chordata</taxon>
        <taxon>Craniata</taxon>
        <taxon>Vertebrata</taxon>
        <taxon>Euteleostomi</taxon>
        <taxon>Actinopterygii</taxon>
        <taxon>Neopterygii</taxon>
        <taxon>Teleostei</taxon>
        <taxon>Neoteleostei</taxon>
        <taxon>Acanthomorphata</taxon>
        <taxon>Eupercaria</taxon>
        <taxon>Perciformes</taxon>
        <taxon>Cottioidei</taxon>
        <taxon>Cottales</taxon>
        <taxon>Liparidae</taxon>
        <taxon>Liparis</taxon>
    </lineage>
</organism>
<evidence type="ECO:0000256" key="1">
    <source>
        <dbReference type="SAM" id="MobiDB-lite"/>
    </source>
</evidence>
<feature type="compositionally biased region" description="Basic and acidic residues" evidence="1">
    <location>
        <begin position="247"/>
        <end position="268"/>
    </location>
</feature>
<evidence type="ECO:0000313" key="2">
    <source>
        <dbReference type="EMBL" id="TNN36127.1"/>
    </source>
</evidence>
<dbReference type="Proteomes" id="UP000314294">
    <property type="component" value="Unassembled WGS sequence"/>
</dbReference>
<comment type="caution">
    <text evidence="2">The sequence shown here is derived from an EMBL/GenBank/DDBJ whole genome shotgun (WGS) entry which is preliminary data.</text>
</comment>
<dbReference type="EMBL" id="SRLO01001657">
    <property type="protein sequence ID" value="TNN36127.1"/>
    <property type="molecule type" value="Genomic_DNA"/>
</dbReference>
<name>A0A4Z2F4Q3_9TELE</name>
<dbReference type="AlphaFoldDB" id="A0A4Z2F4Q3"/>